<dbReference type="Proteomes" id="UP000639643">
    <property type="component" value="Unassembled WGS sequence"/>
</dbReference>
<feature type="region of interest" description="Disordered" evidence="1">
    <location>
        <begin position="343"/>
        <end position="363"/>
    </location>
</feature>
<accession>A0A8H6ILT1</accession>
<gene>
    <name evidence="2" type="ORF">CMUS01_16598</name>
</gene>
<organism evidence="2 3">
    <name type="scientific">Colletotrichum musicola</name>
    <dbReference type="NCBI Taxonomy" id="2175873"/>
    <lineage>
        <taxon>Eukaryota</taxon>
        <taxon>Fungi</taxon>
        <taxon>Dikarya</taxon>
        <taxon>Ascomycota</taxon>
        <taxon>Pezizomycotina</taxon>
        <taxon>Sordariomycetes</taxon>
        <taxon>Hypocreomycetidae</taxon>
        <taxon>Glomerellales</taxon>
        <taxon>Glomerellaceae</taxon>
        <taxon>Colletotrichum</taxon>
        <taxon>Colletotrichum orchidearum species complex</taxon>
    </lineage>
</organism>
<feature type="region of interest" description="Disordered" evidence="1">
    <location>
        <begin position="107"/>
        <end position="138"/>
    </location>
</feature>
<dbReference type="AlphaFoldDB" id="A0A8H6ILT1"/>
<evidence type="ECO:0000313" key="3">
    <source>
        <dbReference type="Proteomes" id="UP000639643"/>
    </source>
</evidence>
<proteinExistence type="predicted"/>
<feature type="region of interest" description="Disordered" evidence="1">
    <location>
        <begin position="1"/>
        <end position="32"/>
    </location>
</feature>
<protein>
    <submittedName>
        <fullName evidence="2">Uncharacterized protein</fullName>
    </submittedName>
</protein>
<keyword evidence="3" id="KW-1185">Reference proteome</keyword>
<evidence type="ECO:0000313" key="2">
    <source>
        <dbReference type="EMBL" id="KAF6784774.1"/>
    </source>
</evidence>
<reference evidence="2" key="1">
    <citation type="journal article" date="2020" name="Phytopathology">
        <title>Genome Sequence Resources of Colletotrichum truncatum, C. plurivorum, C. musicola, and C. sojae: Four Species Pathogenic to Soybean (Glycine max).</title>
        <authorList>
            <person name="Rogerio F."/>
            <person name="Boufleur T.R."/>
            <person name="Ciampi-Guillardi M."/>
            <person name="Sukno S.A."/>
            <person name="Thon M.R."/>
            <person name="Massola Junior N.S."/>
            <person name="Baroncelli R."/>
        </authorList>
    </citation>
    <scope>NUCLEOTIDE SEQUENCE</scope>
    <source>
        <strain evidence="2">LFN0074</strain>
    </source>
</reference>
<evidence type="ECO:0000256" key="1">
    <source>
        <dbReference type="SAM" id="MobiDB-lite"/>
    </source>
</evidence>
<feature type="compositionally biased region" description="Basic residues" evidence="1">
    <location>
        <begin position="1"/>
        <end position="10"/>
    </location>
</feature>
<dbReference type="EMBL" id="WIGM01002037">
    <property type="protein sequence ID" value="KAF6784774.1"/>
    <property type="molecule type" value="Genomic_DNA"/>
</dbReference>
<feature type="non-terminal residue" evidence="2">
    <location>
        <position position="447"/>
    </location>
</feature>
<name>A0A8H6ILT1_9PEZI</name>
<comment type="caution">
    <text evidence="2">The sequence shown here is derived from an EMBL/GenBank/DDBJ whole genome shotgun (WGS) entry which is preliminary data.</text>
</comment>
<dbReference type="OrthoDB" id="4828201at2759"/>
<sequence length="447" mass="51288">MRTITVKKRDRGPWDRDTTGEQPGKKRVRTFEEGESARELALAHHIATARIPIRALTTKWSMGSNRPVDARHVRRLRDVFLEGTLNRTARENRLLVLGTRAEVEGILQPTNGRIDDSDSDGSGEKQTPIPSPHNWPGPQLEVMAGQHRIRALEAYVELTNAGADELWWTCEVYDRAPSFTDTLPLDVAIKLRANRREAYLADSHGQIWSQVAAASAQDPKLFQGRGADLEKELKTVLNLGPEVKFPLRRLAMIWRNNRWRPLTTQWCETLVGRQTFQISTWDWMISNRIDDFWLATLRKILYTLSRLPWDGKSRVRAVDWTLLSSALGDGYGDEEARELFFPSQRKTPTDHPTTRRRRPNLLPSLDNKSYREIYQYICDRSGQLCFPSLDRITRLTKEDGRVLSAVMGHVITWANVEPRVITNSRINNKPQLREDLGCVLRPLADDI</sequence>